<dbReference type="KEGG" id="sog:RA178_09755"/>
<organism evidence="1">
    <name type="scientific">Shewanella oncorhynchi</name>
    <dbReference type="NCBI Taxonomy" id="2726434"/>
    <lineage>
        <taxon>Bacteria</taxon>
        <taxon>Pseudomonadati</taxon>
        <taxon>Pseudomonadota</taxon>
        <taxon>Gammaproteobacteria</taxon>
        <taxon>Alteromonadales</taxon>
        <taxon>Shewanellaceae</taxon>
        <taxon>Shewanella</taxon>
    </lineage>
</organism>
<gene>
    <name evidence="1" type="ORF">RA178_09755</name>
</gene>
<dbReference type="EMBL" id="CP132914">
    <property type="protein sequence ID" value="WMB74856.1"/>
    <property type="molecule type" value="Genomic_DNA"/>
</dbReference>
<dbReference type="Proteomes" id="UP001236800">
    <property type="component" value="Chromosome"/>
</dbReference>
<protein>
    <submittedName>
        <fullName evidence="1">Uncharacterized protein</fullName>
    </submittedName>
</protein>
<dbReference type="GeneID" id="301339468"/>
<accession>A0AA50Q827</accession>
<proteinExistence type="predicted"/>
<sequence>MSEYLEFERLSEIDDLLKLRVKGESSGFAGIADCYVNEDQFQEFCTQLIGFPKKREDSVRFYSGESDQLSHFDIVFSCADNSGRILATIQIVSRDTRYPREKVCFVASFSFKVEPAAFDRFVGGLSRISVINNVGSKAALVNGT</sequence>
<dbReference type="RefSeq" id="WP_306685257.1">
    <property type="nucleotide sequence ID" value="NZ_CP132914.1"/>
</dbReference>
<name>A0AA50Q827_9GAMM</name>
<reference evidence="1" key="1">
    <citation type="submission" date="2023-08" db="EMBL/GenBank/DDBJ databases">
        <title>Complete genome sequence of Shewanella oncorhynchi Z-P2, a siderophore putrebactin-producing bacterium.</title>
        <authorList>
            <person name="Zhang Y."/>
        </authorList>
    </citation>
    <scope>NUCLEOTIDE SEQUENCE</scope>
    <source>
        <strain evidence="1">Z-P2</strain>
    </source>
</reference>
<evidence type="ECO:0000313" key="1">
    <source>
        <dbReference type="EMBL" id="WMB74856.1"/>
    </source>
</evidence>
<dbReference type="AlphaFoldDB" id="A0AA50Q827"/>